<name>A0A665X5Z8_ECHNA</name>
<dbReference type="PANTHER" id="PTHR10502">
    <property type="entry name" value="ANNEXIN"/>
    <property type="match status" value="1"/>
</dbReference>
<dbReference type="GO" id="GO:0005886">
    <property type="term" value="C:plasma membrane"/>
    <property type="evidence" value="ECO:0007669"/>
    <property type="project" value="TreeGrafter"/>
</dbReference>
<dbReference type="AlphaFoldDB" id="A0A665X5Z8"/>
<keyword evidence="2 6" id="KW-0677">Repeat</keyword>
<dbReference type="Ensembl" id="ENSENLT00000052998.1">
    <property type="protein sequence ID" value="ENSENLP00000051743.1"/>
    <property type="gene ID" value="ENSENLG00000021679.1"/>
</dbReference>
<dbReference type="Gene3D" id="1.10.220.10">
    <property type="entry name" value="Annexin"/>
    <property type="match status" value="4"/>
</dbReference>
<dbReference type="PRINTS" id="PR00196">
    <property type="entry name" value="ANNEXIN"/>
</dbReference>
<keyword evidence="5 6" id="KW-0111">Calcium/phospholipid-binding</keyword>
<organism evidence="7 8">
    <name type="scientific">Echeneis naucrates</name>
    <name type="common">Live sharksucker</name>
    <dbReference type="NCBI Taxonomy" id="173247"/>
    <lineage>
        <taxon>Eukaryota</taxon>
        <taxon>Metazoa</taxon>
        <taxon>Chordata</taxon>
        <taxon>Craniata</taxon>
        <taxon>Vertebrata</taxon>
        <taxon>Euteleostomi</taxon>
        <taxon>Actinopterygii</taxon>
        <taxon>Neopterygii</taxon>
        <taxon>Teleostei</taxon>
        <taxon>Neoteleostei</taxon>
        <taxon>Acanthomorphata</taxon>
        <taxon>Carangaria</taxon>
        <taxon>Carangiformes</taxon>
        <taxon>Echeneidae</taxon>
        <taxon>Echeneis</taxon>
    </lineage>
</organism>
<evidence type="ECO:0000256" key="6">
    <source>
        <dbReference type="RuleBase" id="RU003540"/>
    </source>
</evidence>
<dbReference type="GO" id="GO:0005634">
    <property type="term" value="C:nucleus"/>
    <property type="evidence" value="ECO:0007669"/>
    <property type="project" value="TreeGrafter"/>
</dbReference>
<comment type="similarity">
    <text evidence="1 6">Belongs to the annexin family.</text>
</comment>
<proteinExistence type="inferred from homology"/>
<dbReference type="FunFam" id="1.10.220.10:FF:000002">
    <property type="entry name" value="Annexin"/>
    <property type="match status" value="1"/>
</dbReference>
<evidence type="ECO:0000256" key="3">
    <source>
        <dbReference type="ARBA" id="ARBA00022837"/>
    </source>
</evidence>
<reference evidence="7" key="1">
    <citation type="submission" date="2021-04" db="EMBL/GenBank/DDBJ databases">
        <authorList>
            <consortium name="Wellcome Sanger Institute Data Sharing"/>
        </authorList>
    </citation>
    <scope>NUCLEOTIDE SEQUENCE [LARGE SCALE GENOMIC DNA]</scope>
</reference>
<dbReference type="Pfam" id="PF00191">
    <property type="entry name" value="Annexin"/>
    <property type="match status" value="4"/>
</dbReference>
<keyword evidence="8" id="KW-1185">Reference proteome</keyword>
<dbReference type="GO" id="GO:0005544">
    <property type="term" value="F:calcium-dependent phospholipid binding"/>
    <property type="evidence" value="ECO:0007669"/>
    <property type="project" value="UniProtKB-KW"/>
</dbReference>
<evidence type="ECO:0000313" key="8">
    <source>
        <dbReference type="Proteomes" id="UP000472264"/>
    </source>
</evidence>
<dbReference type="PROSITE" id="PS51897">
    <property type="entry name" value="ANNEXIN_2"/>
    <property type="match status" value="4"/>
</dbReference>
<dbReference type="FunFam" id="1.10.220.10:FF:000018">
    <property type="entry name" value="Annexin"/>
    <property type="match status" value="1"/>
</dbReference>
<dbReference type="FunFam" id="1.10.220.10:FF:000001">
    <property type="entry name" value="Annexin"/>
    <property type="match status" value="1"/>
</dbReference>
<evidence type="ECO:0000256" key="2">
    <source>
        <dbReference type="ARBA" id="ARBA00022737"/>
    </source>
</evidence>
<dbReference type="SMART" id="SM00335">
    <property type="entry name" value="ANX"/>
    <property type="match status" value="4"/>
</dbReference>
<dbReference type="InterPro" id="IPR037104">
    <property type="entry name" value="Annexin_sf"/>
</dbReference>
<evidence type="ECO:0000256" key="5">
    <source>
        <dbReference type="ARBA" id="ARBA00023302"/>
    </source>
</evidence>
<protein>
    <recommendedName>
        <fullName evidence="6">Annexin</fullName>
    </recommendedName>
</protein>
<evidence type="ECO:0000313" key="7">
    <source>
        <dbReference type="Ensembl" id="ENSENLP00000051743.1"/>
    </source>
</evidence>
<dbReference type="GO" id="GO:0012506">
    <property type="term" value="C:vesicle membrane"/>
    <property type="evidence" value="ECO:0007669"/>
    <property type="project" value="TreeGrafter"/>
</dbReference>
<reference evidence="7" key="2">
    <citation type="submission" date="2025-08" db="UniProtKB">
        <authorList>
            <consortium name="Ensembl"/>
        </authorList>
    </citation>
    <scope>IDENTIFICATION</scope>
</reference>
<dbReference type="InterPro" id="IPR018502">
    <property type="entry name" value="Annexin_repeat"/>
</dbReference>
<dbReference type="GO" id="GO:0001786">
    <property type="term" value="F:phosphatidylserine binding"/>
    <property type="evidence" value="ECO:0007669"/>
    <property type="project" value="TreeGrafter"/>
</dbReference>
<accession>A0A665X5Z8</accession>
<dbReference type="Proteomes" id="UP000472264">
    <property type="component" value="Chromosome 20"/>
</dbReference>
<keyword evidence="4 6" id="KW-0041">Annexin</keyword>
<dbReference type="InterPro" id="IPR001464">
    <property type="entry name" value="Annexin"/>
</dbReference>
<dbReference type="InterPro" id="IPR018252">
    <property type="entry name" value="Annexin_repeat_CS"/>
</dbReference>
<reference evidence="7" key="3">
    <citation type="submission" date="2025-09" db="UniProtKB">
        <authorList>
            <consortium name="Ensembl"/>
        </authorList>
    </citation>
    <scope>IDENTIFICATION</scope>
</reference>
<sequence length="328" mass="36796">MGNCQPTIVPFEDFDVIADIKAIRKACKGLGTDEKAIIEILANRSSAQRQEIKQAYFEKYDDELVDVLKSELSGNFEKAILAMLDPPVIYAVKELRRAMKGAGTDEDVLVEILCTATNAVKIQRILNSNVKRITNCDPFPLSVHERDLDADIEGDTSGDVRNLLMALLQGNRDETYDVDEDLAEQDAIALFEAGEGRFGTDESTFSYILASRNYLQLQATFKIYEQLSGTEILDAIESETSGTLRKCYIALVRVAKNPQLYFARRLNKAMKGAGTDEDTLIRIIVCRSEFDLETIKDMYLEKYDVSLKDAIKDECSGDFKRLLVAICH</sequence>
<gene>
    <name evidence="7" type="primary">anxa13</name>
</gene>
<dbReference type="PANTHER" id="PTHR10502:SF96">
    <property type="entry name" value="ANNEXIN"/>
    <property type="match status" value="1"/>
</dbReference>
<comment type="domain">
    <text evidence="6">A pair of annexin repeats may form one binding site for calcium and phospholipid.</text>
</comment>
<dbReference type="GO" id="GO:0005737">
    <property type="term" value="C:cytoplasm"/>
    <property type="evidence" value="ECO:0007669"/>
    <property type="project" value="TreeGrafter"/>
</dbReference>
<dbReference type="GO" id="GO:0005509">
    <property type="term" value="F:calcium ion binding"/>
    <property type="evidence" value="ECO:0007669"/>
    <property type="project" value="InterPro"/>
</dbReference>
<dbReference type="PROSITE" id="PS00223">
    <property type="entry name" value="ANNEXIN_1"/>
    <property type="match status" value="2"/>
</dbReference>
<keyword evidence="3 6" id="KW-0106">Calcium</keyword>
<evidence type="ECO:0000256" key="1">
    <source>
        <dbReference type="ARBA" id="ARBA00007831"/>
    </source>
</evidence>
<evidence type="ECO:0000256" key="4">
    <source>
        <dbReference type="ARBA" id="ARBA00023216"/>
    </source>
</evidence>
<dbReference type="SUPFAM" id="SSF47874">
    <property type="entry name" value="Annexin"/>
    <property type="match status" value="1"/>
</dbReference>